<dbReference type="SUPFAM" id="SSF54975">
    <property type="entry name" value="Acylphosphatase/BLUF domain-like"/>
    <property type="match status" value="1"/>
</dbReference>
<organism evidence="2 3">
    <name type="scientific">Mucilaginibacter auburnensis</name>
    <dbReference type="NCBI Taxonomy" id="1457233"/>
    <lineage>
        <taxon>Bacteria</taxon>
        <taxon>Pseudomonadati</taxon>
        <taxon>Bacteroidota</taxon>
        <taxon>Sphingobacteriia</taxon>
        <taxon>Sphingobacteriales</taxon>
        <taxon>Sphingobacteriaceae</taxon>
        <taxon>Mucilaginibacter</taxon>
    </lineage>
</organism>
<dbReference type="PROSITE" id="PS50925">
    <property type="entry name" value="BLUF"/>
    <property type="match status" value="1"/>
</dbReference>
<dbReference type="Proteomes" id="UP000242687">
    <property type="component" value="Unassembled WGS sequence"/>
</dbReference>
<dbReference type="Pfam" id="PF04940">
    <property type="entry name" value="BLUF"/>
    <property type="match status" value="1"/>
</dbReference>
<protein>
    <submittedName>
        <fullName evidence="2">FAD-dependent sensor of blue light</fullName>
    </submittedName>
</protein>
<dbReference type="GO" id="GO:0071949">
    <property type="term" value="F:FAD binding"/>
    <property type="evidence" value="ECO:0007669"/>
    <property type="project" value="InterPro"/>
</dbReference>
<evidence type="ECO:0000313" key="3">
    <source>
        <dbReference type="Proteomes" id="UP000242687"/>
    </source>
</evidence>
<proteinExistence type="predicted"/>
<comment type="caution">
    <text evidence="2">The sequence shown here is derived from an EMBL/GenBank/DDBJ whole genome shotgun (WGS) entry which is preliminary data.</text>
</comment>
<evidence type="ECO:0000259" key="1">
    <source>
        <dbReference type="PROSITE" id="PS50925"/>
    </source>
</evidence>
<dbReference type="GO" id="GO:0009882">
    <property type="term" value="F:blue light photoreceptor activity"/>
    <property type="evidence" value="ECO:0007669"/>
    <property type="project" value="InterPro"/>
</dbReference>
<accession>A0A2H9VRR0</accession>
<feature type="domain" description="BLUF" evidence="1">
    <location>
        <begin position="24"/>
        <end position="123"/>
    </location>
</feature>
<dbReference type="EMBL" id="PGFJ01000001">
    <property type="protein sequence ID" value="PJJ83479.1"/>
    <property type="molecule type" value="Genomic_DNA"/>
</dbReference>
<dbReference type="AlphaFoldDB" id="A0A2H9VRR0"/>
<dbReference type="InterPro" id="IPR036046">
    <property type="entry name" value="Acylphosphatase-like_dom_sf"/>
</dbReference>
<sequence>MFPCLKVKPRVFSKDKVLFMADPVNFIIYFSKALNLMTDPELQFLLEQSRRNNMAGNVTGMLLYLEGRFLTNIEGRFMQLLEGPEPEVTKIFNSIKQDDRHDKIILLKQGLLEQRLFDKWSMGFKKIAAGQTGDIPGFFNVDAGFLEQHMRHEQHEVLNFFRSFYTINNEKPFF</sequence>
<reference evidence="2 3" key="1">
    <citation type="submission" date="2017-11" db="EMBL/GenBank/DDBJ databases">
        <title>Genomic Encyclopedia of Archaeal and Bacterial Type Strains, Phase II (KMG-II): From Individual Species to Whole Genera.</title>
        <authorList>
            <person name="Goeker M."/>
        </authorList>
    </citation>
    <scope>NUCLEOTIDE SEQUENCE [LARGE SCALE GENOMIC DNA]</scope>
    <source>
        <strain evidence="2 3">DSM 28175</strain>
    </source>
</reference>
<keyword evidence="3" id="KW-1185">Reference proteome</keyword>
<evidence type="ECO:0000313" key="2">
    <source>
        <dbReference type="EMBL" id="PJJ83479.1"/>
    </source>
</evidence>
<dbReference type="SMART" id="SM01034">
    <property type="entry name" value="BLUF"/>
    <property type="match status" value="1"/>
</dbReference>
<dbReference type="Gene3D" id="3.30.70.100">
    <property type="match status" value="1"/>
</dbReference>
<gene>
    <name evidence="2" type="ORF">CLV57_0461</name>
</gene>
<dbReference type="InterPro" id="IPR007024">
    <property type="entry name" value="BLUF_domain"/>
</dbReference>
<name>A0A2H9VRR0_9SPHI</name>